<dbReference type="GO" id="GO:0034257">
    <property type="term" value="F:nicotinamide riboside transmembrane transporter activity"/>
    <property type="evidence" value="ECO:0007669"/>
    <property type="project" value="InterPro"/>
</dbReference>
<proteinExistence type="predicted"/>
<protein>
    <submittedName>
        <fullName evidence="6">Nicotinamide mononucleotide transporter</fullName>
    </submittedName>
</protein>
<evidence type="ECO:0000256" key="2">
    <source>
        <dbReference type="ARBA" id="ARBA00022692"/>
    </source>
</evidence>
<feature type="transmembrane region" description="Helical" evidence="5">
    <location>
        <begin position="119"/>
        <end position="139"/>
    </location>
</feature>
<comment type="subcellular location">
    <subcellularLocation>
        <location evidence="1">Membrane</location>
        <topology evidence="1">Multi-pass membrane protein</topology>
    </subcellularLocation>
</comment>
<organism evidence="6 7">
    <name type="scientific">Candidatus Thalassospirochaeta sargassi</name>
    <dbReference type="NCBI Taxonomy" id="3119039"/>
    <lineage>
        <taxon>Bacteria</taxon>
        <taxon>Pseudomonadati</taxon>
        <taxon>Spirochaetota</taxon>
        <taxon>Spirochaetia</taxon>
        <taxon>Spirochaetales</taxon>
        <taxon>Spirochaetaceae</taxon>
        <taxon>Candidatus Thalassospirochaeta</taxon>
    </lineage>
</organism>
<feature type="transmembrane region" description="Helical" evidence="5">
    <location>
        <begin position="36"/>
        <end position="54"/>
    </location>
</feature>
<evidence type="ECO:0000256" key="1">
    <source>
        <dbReference type="ARBA" id="ARBA00004141"/>
    </source>
</evidence>
<feature type="transmembrane region" description="Helical" evidence="5">
    <location>
        <begin position="60"/>
        <end position="81"/>
    </location>
</feature>
<name>A0AAJ1IB45_9SPIO</name>
<evidence type="ECO:0000256" key="4">
    <source>
        <dbReference type="ARBA" id="ARBA00023136"/>
    </source>
</evidence>
<evidence type="ECO:0000313" key="7">
    <source>
        <dbReference type="Proteomes" id="UP001221217"/>
    </source>
</evidence>
<evidence type="ECO:0000313" key="6">
    <source>
        <dbReference type="EMBL" id="MDC7226015.1"/>
    </source>
</evidence>
<dbReference type="Proteomes" id="UP001221217">
    <property type="component" value="Unassembled WGS sequence"/>
</dbReference>
<keyword evidence="2 5" id="KW-0812">Transmembrane</keyword>
<feature type="transmembrane region" description="Helical" evidence="5">
    <location>
        <begin position="146"/>
        <end position="162"/>
    </location>
</feature>
<evidence type="ECO:0000256" key="5">
    <source>
        <dbReference type="SAM" id="Phobius"/>
    </source>
</evidence>
<dbReference type="EMBL" id="JAQQAL010000011">
    <property type="protein sequence ID" value="MDC7226015.1"/>
    <property type="molecule type" value="Genomic_DNA"/>
</dbReference>
<feature type="transmembrane region" description="Helical" evidence="5">
    <location>
        <begin position="168"/>
        <end position="186"/>
    </location>
</feature>
<comment type="caution">
    <text evidence="6">The sequence shown here is derived from an EMBL/GenBank/DDBJ whole genome shotgun (WGS) entry which is preliminary data.</text>
</comment>
<gene>
    <name evidence="6" type="ORF">PQJ61_04540</name>
</gene>
<keyword evidence="4 5" id="KW-0472">Membrane</keyword>
<dbReference type="GO" id="GO:0016020">
    <property type="term" value="C:membrane"/>
    <property type="evidence" value="ECO:0007669"/>
    <property type="project" value="UniProtKB-SubCell"/>
</dbReference>
<feature type="transmembrane region" description="Helical" evidence="5">
    <location>
        <begin position="93"/>
        <end position="113"/>
    </location>
</feature>
<reference evidence="6 7" key="1">
    <citation type="submission" date="2022-12" db="EMBL/GenBank/DDBJ databases">
        <title>Metagenome assembled genome from gulf of manar.</title>
        <authorList>
            <person name="Kohli P."/>
            <person name="Pk S."/>
            <person name="Venkata Ramana C."/>
            <person name="Sasikala C."/>
        </authorList>
    </citation>
    <scope>NUCLEOTIDE SEQUENCE [LARGE SCALE GENOMIC DNA]</scope>
    <source>
        <strain evidence="6">JB008</strain>
    </source>
</reference>
<dbReference type="Pfam" id="PF04973">
    <property type="entry name" value="NMN_transporter"/>
    <property type="match status" value="1"/>
</dbReference>
<dbReference type="InterPro" id="IPR006419">
    <property type="entry name" value="NMN_transpt_PnuC"/>
</dbReference>
<evidence type="ECO:0000256" key="3">
    <source>
        <dbReference type="ARBA" id="ARBA00022989"/>
    </source>
</evidence>
<dbReference type="AlphaFoldDB" id="A0AAJ1IB45"/>
<accession>A0AAJ1IB45</accession>
<keyword evidence="3 5" id="KW-1133">Transmembrane helix</keyword>
<sequence length="195" mass="21703">MDVMLQLWGGLFYLANKITFSIAEGRRNSVKRKLRIIGWVIYILGVPAWVTILILKRNWIAASIEAGGLPSMIFGLVNDIQNEDKPDKGLDRIASLFTYTFILLGAGISIYDFGGIKTLSQFLEIGVTIGFLMGSLLLARKKPSGWGFFMLMNSSMGILMLIQKRPLLAAQQLLSLGFVIYGFISARNKMFKQSA</sequence>